<dbReference type="Pfam" id="PF12680">
    <property type="entry name" value="SnoaL_2"/>
    <property type="match status" value="1"/>
</dbReference>
<reference evidence="3" key="1">
    <citation type="submission" date="2019-07" db="EMBL/GenBank/DDBJ databases">
        <title>Shewanella sp. YLB-08 draft genomic sequence.</title>
        <authorList>
            <person name="Yu L."/>
        </authorList>
    </citation>
    <scope>NUCLEOTIDE SEQUENCE [LARGE SCALE GENOMIC DNA]</scope>
    <source>
        <strain evidence="3">JCM 20706</strain>
    </source>
</reference>
<dbReference type="EMBL" id="VKGK01000010">
    <property type="protein sequence ID" value="TRY14454.1"/>
    <property type="molecule type" value="Genomic_DNA"/>
</dbReference>
<dbReference type="AlphaFoldDB" id="A0A553JPQ4"/>
<proteinExistence type="predicted"/>
<dbReference type="Proteomes" id="UP000318126">
    <property type="component" value="Unassembled WGS sequence"/>
</dbReference>
<dbReference type="RefSeq" id="WP_144040070.1">
    <property type="nucleotide sequence ID" value="NZ_BMPL01000008.1"/>
</dbReference>
<keyword evidence="3" id="KW-1185">Reference proteome</keyword>
<accession>A0A553JPQ4</accession>
<dbReference type="InterPro" id="IPR032710">
    <property type="entry name" value="NTF2-like_dom_sf"/>
</dbReference>
<name>A0A553JPQ4_SHEHA</name>
<dbReference type="OrthoDB" id="13610at2"/>
<gene>
    <name evidence="2" type="ORF">FN961_10155</name>
</gene>
<feature type="domain" description="SnoaL-like" evidence="1">
    <location>
        <begin position="12"/>
        <end position="113"/>
    </location>
</feature>
<dbReference type="InterPro" id="IPR037401">
    <property type="entry name" value="SnoaL-like"/>
</dbReference>
<organism evidence="2 3">
    <name type="scientific">Shewanella hanedai</name>
    <name type="common">Alteromonas hanedai</name>
    <dbReference type="NCBI Taxonomy" id="25"/>
    <lineage>
        <taxon>Bacteria</taxon>
        <taxon>Pseudomonadati</taxon>
        <taxon>Pseudomonadota</taxon>
        <taxon>Gammaproteobacteria</taxon>
        <taxon>Alteromonadales</taxon>
        <taxon>Shewanellaceae</taxon>
        <taxon>Shewanella</taxon>
    </lineage>
</organism>
<evidence type="ECO:0000313" key="2">
    <source>
        <dbReference type="EMBL" id="TRY14454.1"/>
    </source>
</evidence>
<protein>
    <submittedName>
        <fullName evidence="2">Nuclear transport factor 2 family protein</fullName>
    </submittedName>
</protein>
<dbReference type="SUPFAM" id="SSF54427">
    <property type="entry name" value="NTF2-like"/>
    <property type="match status" value="1"/>
</dbReference>
<comment type="caution">
    <text evidence="2">The sequence shown here is derived from an EMBL/GenBank/DDBJ whole genome shotgun (WGS) entry which is preliminary data.</text>
</comment>
<dbReference type="Gene3D" id="3.10.450.50">
    <property type="match status" value="1"/>
</dbReference>
<evidence type="ECO:0000313" key="3">
    <source>
        <dbReference type="Proteomes" id="UP000318126"/>
    </source>
</evidence>
<evidence type="ECO:0000259" key="1">
    <source>
        <dbReference type="Pfam" id="PF12680"/>
    </source>
</evidence>
<sequence length="130" mass="14588">MNNQTTMSFLDTFSQAWNDHDIDALMNCMTQDCEFHATAGSTILGTSFYGFEEVKAAFQLAWKNFPDAQWLDAEHFICGDRAVTESTFCGTKADGSRIEARMVDIFTLRNGKIQVKNAFRKDRPSLAVSA</sequence>